<dbReference type="AlphaFoldDB" id="A0A061RHY6"/>
<organism evidence="3">
    <name type="scientific">Tetraselmis sp. GSL018</name>
    <dbReference type="NCBI Taxonomy" id="582737"/>
    <lineage>
        <taxon>Eukaryota</taxon>
        <taxon>Viridiplantae</taxon>
        <taxon>Chlorophyta</taxon>
        <taxon>core chlorophytes</taxon>
        <taxon>Chlorodendrophyceae</taxon>
        <taxon>Chlorodendrales</taxon>
        <taxon>Chlorodendraceae</taxon>
        <taxon>Tetraselmis</taxon>
    </lineage>
</organism>
<gene>
    <name evidence="3" type="primary">RCC1</name>
    <name evidence="3" type="ORF">TSPGSL018_4521</name>
</gene>
<name>A0A061RHY6_9CHLO</name>
<reference evidence="3" key="1">
    <citation type="submission" date="2014-05" db="EMBL/GenBank/DDBJ databases">
        <title>The transcriptome of the halophilic microalga Tetraselmis sp. GSL018 isolated from the Great Salt Lake, Utah.</title>
        <authorList>
            <person name="Jinkerson R.E."/>
            <person name="D'Adamo S."/>
            <person name="Posewitz M.C."/>
        </authorList>
    </citation>
    <scope>NUCLEOTIDE SEQUENCE</scope>
    <source>
        <strain evidence="3">GSL018</strain>
    </source>
</reference>
<dbReference type="InterPro" id="IPR000408">
    <property type="entry name" value="Reg_chr_condens"/>
</dbReference>
<dbReference type="PROSITE" id="PS00625">
    <property type="entry name" value="RCC1_1"/>
    <property type="match status" value="1"/>
</dbReference>
<evidence type="ECO:0000313" key="3">
    <source>
        <dbReference type="EMBL" id="JAC70275.1"/>
    </source>
</evidence>
<dbReference type="SUPFAM" id="SSF50985">
    <property type="entry name" value="RCC1/BLIP-II"/>
    <property type="match status" value="1"/>
</dbReference>
<sequence length="192" mass="20368">MAPTERAKKRKGENIEVARRLKTKTGDSKTVEDGKVSPAPPSRVEHPSHGKTPGTIFVFGDGSCGQIGLGEDVIEKLRPSALQLSDNLQVLQVCCGGMHTVAVADDGSVWSWGVNDEGALGRETAGELWEKSPLRTGKPRDSYVPHRVAMPEGSRPVVQVSAGDSHTAALDEAGVVYAWGTFRSDSGVMGFG</sequence>
<dbReference type="PRINTS" id="PR00633">
    <property type="entry name" value="RCCNDNSATION"/>
</dbReference>
<dbReference type="PROSITE" id="PS00626">
    <property type="entry name" value="RCC1_2"/>
    <property type="match status" value="2"/>
</dbReference>
<dbReference type="GO" id="GO:0005085">
    <property type="term" value="F:guanyl-nucleotide exchange factor activity"/>
    <property type="evidence" value="ECO:0007669"/>
    <property type="project" value="TreeGrafter"/>
</dbReference>
<dbReference type="Gene3D" id="2.130.10.30">
    <property type="entry name" value="Regulator of chromosome condensation 1/beta-lactamase-inhibitor protein II"/>
    <property type="match status" value="1"/>
</dbReference>
<dbReference type="PANTHER" id="PTHR45982">
    <property type="entry name" value="REGULATOR OF CHROMOSOME CONDENSATION"/>
    <property type="match status" value="1"/>
</dbReference>
<evidence type="ECO:0000256" key="2">
    <source>
        <dbReference type="SAM" id="MobiDB-lite"/>
    </source>
</evidence>
<dbReference type="GO" id="GO:0005737">
    <property type="term" value="C:cytoplasm"/>
    <property type="evidence" value="ECO:0007669"/>
    <property type="project" value="TreeGrafter"/>
</dbReference>
<feature type="region of interest" description="Disordered" evidence="2">
    <location>
        <begin position="1"/>
        <end position="54"/>
    </location>
</feature>
<evidence type="ECO:0000256" key="1">
    <source>
        <dbReference type="PROSITE-ProRule" id="PRU00235"/>
    </source>
</evidence>
<proteinExistence type="predicted"/>
<dbReference type="InterPro" id="IPR009091">
    <property type="entry name" value="RCC1/BLIP-II"/>
</dbReference>
<accession>A0A061RHY6</accession>
<dbReference type="PANTHER" id="PTHR45982:SF1">
    <property type="entry name" value="REGULATOR OF CHROMOSOME CONDENSATION"/>
    <property type="match status" value="1"/>
</dbReference>
<feature type="non-terminal residue" evidence="3">
    <location>
        <position position="192"/>
    </location>
</feature>
<feature type="repeat" description="RCC1" evidence="1">
    <location>
        <begin position="107"/>
        <end position="173"/>
    </location>
</feature>
<protein>
    <submittedName>
        <fullName evidence="3">Regulator of chromosome condensation</fullName>
    </submittedName>
</protein>
<feature type="repeat" description="RCC1" evidence="1">
    <location>
        <begin position="54"/>
        <end position="106"/>
    </location>
</feature>
<dbReference type="InterPro" id="IPR051553">
    <property type="entry name" value="Ran_GTPase-activating"/>
</dbReference>
<feature type="compositionally biased region" description="Basic and acidic residues" evidence="2">
    <location>
        <begin position="12"/>
        <end position="35"/>
    </location>
</feature>
<dbReference type="Pfam" id="PF00415">
    <property type="entry name" value="RCC1"/>
    <property type="match status" value="2"/>
</dbReference>
<dbReference type="PROSITE" id="PS50012">
    <property type="entry name" value="RCC1_3"/>
    <property type="match status" value="2"/>
</dbReference>
<dbReference type="EMBL" id="GBEZ01015929">
    <property type="protein sequence ID" value="JAC70275.1"/>
    <property type="molecule type" value="Transcribed_RNA"/>
</dbReference>